<dbReference type="PANTHER" id="PTHR40448">
    <property type="entry name" value="TWO-COMPONENT SENSOR HISTIDINE KINASE"/>
    <property type="match status" value="1"/>
</dbReference>
<dbReference type="AlphaFoldDB" id="A0A1M6LPJ5"/>
<dbReference type="RefSeq" id="WP_084111678.1">
    <property type="nucleotide sequence ID" value="NZ_FRAG01000007.1"/>
</dbReference>
<protein>
    <submittedName>
        <fullName evidence="3">Two-component system, AgrA family, sensor histidine kinase AgrC</fullName>
    </submittedName>
</protein>
<feature type="domain" description="Sensor histidine kinase NatK-like C-terminal" evidence="2">
    <location>
        <begin position="159"/>
        <end position="260"/>
    </location>
</feature>
<dbReference type="SUPFAM" id="SSF55874">
    <property type="entry name" value="ATPase domain of HSP90 chaperone/DNA topoisomerase II/histidine kinase"/>
    <property type="match status" value="1"/>
</dbReference>
<dbReference type="Pfam" id="PF14501">
    <property type="entry name" value="HATPase_c_5"/>
    <property type="match status" value="1"/>
</dbReference>
<keyword evidence="3" id="KW-0418">Kinase</keyword>
<gene>
    <name evidence="3" type="ORF">SAMN02745912_00883</name>
</gene>
<dbReference type="GO" id="GO:0042802">
    <property type="term" value="F:identical protein binding"/>
    <property type="evidence" value="ECO:0007669"/>
    <property type="project" value="TreeGrafter"/>
</dbReference>
<keyword evidence="1" id="KW-1133">Transmembrane helix</keyword>
<keyword evidence="4" id="KW-1185">Reference proteome</keyword>
<dbReference type="OrthoDB" id="1656061at2"/>
<dbReference type="Gene3D" id="3.30.565.10">
    <property type="entry name" value="Histidine kinase-like ATPase, C-terminal domain"/>
    <property type="match status" value="1"/>
</dbReference>
<evidence type="ECO:0000256" key="1">
    <source>
        <dbReference type="SAM" id="Phobius"/>
    </source>
</evidence>
<keyword evidence="3" id="KW-0808">Transferase</keyword>
<dbReference type="EMBL" id="FRAG01000007">
    <property type="protein sequence ID" value="SHJ73116.1"/>
    <property type="molecule type" value="Genomic_DNA"/>
</dbReference>
<dbReference type="PANTHER" id="PTHR40448:SF1">
    <property type="entry name" value="TWO-COMPONENT SENSOR HISTIDINE KINASE"/>
    <property type="match status" value="1"/>
</dbReference>
<evidence type="ECO:0000259" key="2">
    <source>
        <dbReference type="Pfam" id="PF14501"/>
    </source>
</evidence>
<dbReference type="GO" id="GO:0016301">
    <property type="term" value="F:kinase activity"/>
    <property type="evidence" value="ECO:0007669"/>
    <property type="project" value="UniProtKB-KW"/>
</dbReference>
<organism evidence="3 4">
    <name type="scientific">Paramaledivibacter caminithermalis (strain DSM 15212 / CIP 107654 / DViRD3)</name>
    <name type="common">Clostridium caminithermale</name>
    <dbReference type="NCBI Taxonomy" id="1121301"/>
    <lineage>
        <taxon>Bacteria</taxon>
        <taxon>Bacillati</taxon>
        <taxon>Bacillota</taxon>
        <taxon>Clostridia</taxon>
        <taxon>Peptostreptococcales</taxon>
        <taxon>Caminicellaceae</taxon>
        <taxon>Paramaledivibacter</taxon>
    </lineage>
</organism>
<sequence length="263" mass="30936">MLSLVVNAIKIKAILVYGIIMCTVYFIITLAYIHLYIISKRKIEYYEEKQKEYENIILYTNIIEDMLYDRRKFIHDFQNIMLSLKGLIDNKDIKGLKEYYYKEVLREKRKLDNRNIYYLKHVKNLSLKGLLTAKIQKCSYLKLDIHVEIFEDIEDMSIESVDICRIVGILMDNAIEAAKSSLEKKIFVGMHNEENNVTILIANSFSVKTDLKKIFEKDYSGKGADRGLGLYIVKDIIDRKYENVLLNTFIEDNLFIQEIIVLD</sequence>
<name>A0A1M6LPJ5_PARC5</name>
<keyword evidence="1" id="KW-0812">Transmembrane</keyword>
<keyword evidence="1" id="KW-0472">Membrane</keyword>
<dbReference type="STRING" id="1121301.SAMN02745912_00883"/>
<dbReference type="Proteomes" id="UP000184465">
    <property type="component" value="Unassembled WGS sequence"/>
</dbReference>
<dbReference type="InterPro" id="IPR036890">
    <property type="entry name" value="HATPase_C_sf"/>
</dbReference>
<reference evidence="3 4" key="1">
    <citation type="submission" date="2016-11" db="EMBL/GenBank/DDBJ databases">
        <authorList>
            <person name="Jaros S."/>
            <person name="Januszkiewicz K."/>
            <person name="Wedrychowicz H."/>
        </authorList>
    </citation>
    <scope>NUCLEOTIDE SEQUENCE [LARGE SCALE GENOMIC DNA]</scope>
    <source>
        <strain evidence="3 4">DSM 15212</strain>
    </source>
</reference>
<proteinExistence type="predicted"/>
<evidence type="ECO:0000313" key="4">
    <source>
        <dbReference type="Proteomes" id="UP000184465"/>
    </source>
</evidence>
<evidence type="ECO:0000313" key="3">
    <source>
        <dbReference type="EMBL" id="SHJ73116.1"/>
    </source>
</evidence>
<feature type="transmembrane region" description="Helical" evidence="1">
    <location>
        <begin position="14"/>
        <end position="37"/>
    </location>
</feature>
<dbReference type="InterPro" id="IPR032834">
    <property type="entry name" value="NatK-like_C"/>
</dbReference>
<accession>A0A1M6LPJ5</accession>